<dbReference type="EMBL" id="CM037158">
    <property type="protein sequence ID" value="KAH7852396.1"/>
    <property type="molecule type" value="Genomic_DNA"/>
</dbReference>
<comment type="caution">
    <text evidence="1">The sequence shown here is derived from an EMBL/GenBank/DDBJ whole genome shotgun (WGS) entry which is preliminary data.</text>
</comment>
<sequence length="500" mass="57792">MAEAVVSNLLSNFAPYLNEEMELLTGVRDEIEFIRGEFERMKNFLKVADAVEDRDPELELWVKQVREAAYETADVLDMYMLCLGHHHGVGLCGFLCKVFWFIKTLIPRHQIASEVKRIKSRFVNISEGHQKYRDIYGEIEQGSRSTHADIAWHDCRSDALLLQEANLVGIEKPKSELIKWLTDKDPRLKVLSIVGMGGMGKTTLTKKVYDDVEVKRYFQNHAWITVSKFKVEEILKDMIRQLYGEVGQQPPREVDNMVDRKSLKKIINDFLLEKRYVLVLDDVWNIHVWQSIKIIFPECNCGSRILLTTRHADVASFASTDYHGTVHRLQTLSSKDSWDLFCRKAFGENSCPSNLEDLSREILKICDGLPLAIVAIGGLLSTKRNSADEWERIYRGLGAELQGNDKLMSLNMIMSLSYFDLPYYLKLCFLYLSIFPKICFFDHWRLIRLWVAEGFVEGKDGILIEEVAEGYINELINRSIVQVAEMKIDGRFKAYRIHDL</sequence>
<accession>A0ACB7YFR4</accession>
<organism evidence="1 2">
    <name type="scientific">Vaccinium darrowii</name>
    <dbReference type="NCBI Taxonomy" id="229202"/>
    <lineage>
        <taxon>Eukaryota</taxon>
        <taxon>Viridiplantae</taxon>
        <taxon>Streptophyta</taxon>
        <taxon>Embryophyta</taxon>
        <taxon>Tracheophyta</taxon>
        <taxon>Spermatophyta</taxon>
        <taxon>Magnoliopsida</taxon>
        <taxon>eudicotyledons</taxon>
        <taxon>Gunneridae</taxon>
        <taxon>Pentapetalae</taxon>
        <taxon>asterids</taxon>
        <taxon>Ericales</taxon>
        <taxon>Ericaceae</taxon>
        <taxon>Vaccinioideae</taxon>
        <taxon>Vaccinieae</taxon>
        <taxon>Vaccinium</taxon>
    </lineage>
</organism>
<reference evidence="1 2" key="1">
    <citation type="journal article" date="2021" name="Hortic Res">
        <title>High-quality reference genome and annotation aids understanding of berry development for evergreen blueberry (Vaccinium darrowii).</title>
        <authorList>
            <person name="Yu J."/>
            <person name="Hulse-Kemp A.M."/>
            <person name="Babiker E."/>
            <person name="Staton M."/>
        </authorList>
    </citation>
    <scope>NUCLEOTIDE SEQUENCE [LARGE SCALE GENOMIC DNA]</scope>
    <source>
        <strain evidence="2">cv. NJ 8807/NJ 8810</strain>
        <tissue evidence="1">Young leaf</tissue>
    </source>
</reference>
<proteinExistence type="predicted"/>
<gene>
    <name evidence="1" type="ORF">Vadar_024307</name>
</gene>
<protein>
    <submittedName>
        <fullName evidence="1">Uncharacterized protein</fullName>
    </submittedName>
</protein>
<evidence type="ECO:0000313" key="1">
    <source>
        <dbReference type="EMBL" id="KAH7852396.1"/>
    </source>
</evidence>
<keyword evidence="2" id="KW-1185">Reference proteome</keyword>
<name>A0ACB7YFR4_9ERIC</name>
<dbReference type="Proteomes" id="UP000828048">
    <property type="component" value="Chromosome 8"/>
</dbReference>
<evidence type="ECO:0000313" key="2">
    <source>
        <dbReference type="Proteomes" id="UP000828048"/>
    </source>
</evidence>